<evidence type="ECO:0000313" key="2">
    <source>
        <dbReference type="EMBL" id="SHF33058.1"/>
    </source>
</evidence>
<organism evidence="2 3">
    <name type="scientific">Microbulbifer donghaiensis</name>
    <dbReference type="NCBI Taxonomy" id="494016"/>
    <lineage>
        <taxon>Bacteria</taxon>
        <taxon>Pseudomonadati</taxon>
        <taxon>Pseudomonadota</taxon>
        <taxon>Gammaproteobacteria</taxon>
        <taxon>Cellvibrionales</taxon>
        <taxon>Microbulbiferaceae</taxon>
        <taxon>Microbulbifer</taxon>
    </lineage>
</organism>
<dbReference type="AlphaFoldDB" id="A0A1M5AS14"/>
<dbReference type="Pfam" id="PF19780">
    <property type="entry name" value="DUF6265"/>
    <property type="match status" value="1"/>
</dbReference>
<dbReference type="InterPro" id="IPR046232">
    <property type="entry name" value="DUF6265"/>
</dbReference>
<name>A0A1M5AS14_9GAMM</name>
<dbReference type="OrthoDB" id="5382295at2"/>
<evidence type="ECO:0000313" key="3">
    <source>
        <dbReference type="Proteomes" id="UP000184170"/>
    </source>
</evidence>
<keyword evidence="3" id="KW-1185">Reference proteome</keyword>
<sequence length="151" mass="17037">MATIALTGAASMAAQAQSCTSLDDLQWLLGSWHYQDASKQMMERWQRVSAHTFEGIGASETENSGGDRDIEILRLTEMSGEIFYLAKVSHNALPVAFKMTACRDNEAVFENPEHDFPSRLEYRLLDPNRLRVSVAGTKGKRFILNFRRPLQ</sequence>
<dbReference type="EMBL" id="FQVA01000001">
    <property type="protein sequence ID" value="SHF33058.1"/>
    <property type="molecule type" value="Genomic_DNA"/>
</dbReference>
<evidence type="ECO:0000259" key="1">
    <source>
        <dbReference type="Pfam" id="PF19780"/>
    </source>
</evidence>
<reference evidence="3" key="1">
    <citation type="submission" date="2016-11" db="EMBL/GenBank/DDBJ databases">
        <authorList>
            <person name="Varghese N."/>
            <person name="Submissions S."/>
        </authorList>
    </citation>
    <scope>NUCLEOTIDE SEQUENCE [LARGE SCALE GENOMIC DNA]</scope>
    <source>
        <strain evidence="3">CGMCC 1.7063</strain>
    </source>
</reference>
<accession>A0A1M5AS14</accession>
<protein>
    <recommendedName>
        <fullName evidence="1">DUF6265 domain-containing protein</fullName>
    </recommendedName>
</protein>
<proteinExistence type="predicted"/>
<dbReference type="STRING" id="494016.SAMN04487965_1954"/>
<gene>
    <name evidence="2" type="ORF">SAMN04487965_1954</name>
</gene>
<feature type="domain" description="DUF6265" evidence="1">
    <location>
        <begin position="26"/>
        <end position="135"/>
    </location>
</feature>
<dbReference type="Proteomes" id="UP000184170">
    <property type="component" value="Unassembled WGS sequence"/>
</dbReference>
<dbReference type="RefSeq" id="WP_073274086.1">
    <property type="nucleotide sequence ID" value="NZ_FQVA01000001.1"/>
</dbReference>